<dbReference type="InterPro" id="IPR006140">
    <property type="entry name" value="D-isomer_DH_NAD-bd"/>
</dbReference>
<reference evidence="6 7" key="1">
    <citation type="submission" date="2015-01" db="EMBL/GenBank/DDBJ databases">
        <title>Genome sequence of Anoxybacillus ayderensis strain AB04.</title>
        <authorList>
            <person name="Belduz A.O."/>
            <person name="Canakci S."/>
            <person name="Chan K.-G."/>
            <person name="Kahar U.M."/>
            <person name="Yaakob A.S."/>
            <person name="Chan C.S."/>
            <person name="Goh K.M."/>
        </authorList>
    </citation>
    <scope>NUCLEOTIDE SEQUENCE [LARGE SCALE GENOMIC DNA]</scope>
    <source>
        <strain evidence="6 7">AB04</strain>
    </source>
</reference>
<dbReference type="Gene3D" id="3.40.50.720">
    <property type="entry name" value="NAD(P)-binding Rossmann-like Domain"/>
    <property type="match status" value="2"/>
</dbReference>
<dbReference type="PATRIC" id="fig|265546.4.peg.1688"/>
<protein>
    <submittedName>
        <fullName evidence="6">Glyoxylate/hydroxypyruvate reductase B</fullName>
        <ecNumber evidence="6">1.1.1.79</ecNumber>
    </submittedName>
</protein>
<accession>A0A0D0HTH4</accession>
<dbReference type="EMBL" id="JXTG01000007">
    <property type="protein sequence ID" value="KIP21198.1"/>
    <property type="molecule type" value="Genomic_DNA"/>
</dbReference>
<evidence type="ECO:0000259" key="4">
    <source>
        <dbReference type="Pfam" id="PF00389"/>
    </source>
</evidence>
<evidence type="ECO:0000256" key="3">
    <source>
        <dbReference type="RuleBase" id="RU003719"/>
    </source>
</evidence>
<evidence type="ECO:0000259" key="5">
    <source>
        <dbReference type="Pfam" id="PF02826"/>
    </source>
</evidence>
<name>A0A0D0HTH4_9BACL</name>
<dbReference type="PANTHER" id="PTHR10996">
    <property type="entry name" value="2-HYDROXYACID DEHYDROGENASE-RELATED"/>
    <property type="match status" value="1"/>
</dbReference>
<dbReference type="InterPro" id="IPR029753">
    <property type="entry name" value="D-isomer_DH_CS"/>
</dbReference>
<gene>
    <name evidence="6" type="ORF">JV16_01692</name>
</gene>
<dbReference type="InterPro" id="IPR029752">
    <property type="entry name" value="D-isomer_DH_CS1"/>
</dbReference>
<dbReference type="Proteomes" id="UP000032047">
    <property type="component" value="Unassembled WGS sequence"/>
</dbReference>
<evidence type="ECO:0000256" key="1">
    <source>
        <dbReference type="ARBA" id="ARBA00005854"/>
    </source>
</evidence>
<dbReference type="GO" id="GO:0005829">
    <property type="term" value="C:cytosol"/>
    <property type="evidence" value="ECO:0007669"/>
    <property type="project" value="TreeGrafter"/>
</dbReference>
<proteinExistence type="inferred from homology"/>
<dbReference type="EC" id="1.1.1.79" evidence="6"/>
<dbReference type="CDD" id="cd05301">
    <property type="entry name" value="GDH"/>
    <property type="match status" value="1"/>
</dbReference>
<dbReference type="GO" id="GO:0030267">
    <property type="term" value="F:glyoxylate reductase (NADPH) activity"/>
    <property type="evidence" value="ECO:0007669"/>
    <property type="project" value="UniProtKB-EC"/>
</dbReference>
<dbReference type="PROSITE" id="PS00671">
    <property type="entry name" value="D_2_HYDROXYACID_DH_3"/>
    <property type="match status" value="1"/>
</dbReference>
<organism evidence="6 7">
    <name type="scientific">Anoxybacillus ayderensis</name>
    <dbReference type="NCBI Taxonomy" id="265546"/>
    <lineage>
        <taxon>Bacteria</taxon>
        <taxon>Bacillati</taxon>
        <taxon>Bacillota</taxon>
        <taxon>Bacilli</taxon>
        <taxon>Bacillales</taxon>
        <taxon>Anoxybacillaceae</taxon>
        <taxon>Anoxybacillus</taxon>
    </lineage>
</organism>
<evidence type="ECO:0000256" key="2">
    <source>
        <dbReference type="ARBA" id="ARBA00023002"/>
    </source>
</evidence>
<dbReference type="SUPFAM" id="SSF52283">
    <property type="entry name" value="Formate/glycerate dehydrogenase catalytic domain-like"/>
    <property type="match status" value="1"/>
</dbReference>
<dbReference type="GO" id="GO:0016618">
    <property type="term" value="F:hydroxypyruvate reductase [NAD(P)H] activity"/>
    <property type="evidence" value="ECO:0007669"/>
    <property type="project" value="TreeGrafter"/>
</dbReference>
<dbReference type="AlphaFoldDB" id="A0A0D0HTH4"/>
<feature type="domain" description="D-isomer specific 2-hydroxyacid dehydrogenase NAD-binding" evidence="5">
    <location>
        <begin position="111"/>
        <end position="289"/>
    </location>
</feature>
<dbReference type="InterPro" id="IPR050223">
    <property type="entry name" value="D-isomer_2-hydroxyacid_DH"/>
</dbReference>
<evidence type="ECO:0000313" key="7">
    <source>
        <dbReference type="Proteomes" id="UP000032047"/>
    </source>
</evidence>
<comment type="similarity">
    <text evidence="1 3">Belongs to the D-isomer specific 2-hydroxyacid dehydrogenase family.</text>
</comment>
<dbReference type="GO" id="GO:0051287">
    <property type="term" value="F:NAD binding"/>
    <property type="evidence" value="ECO:0007669"/>
    <property type="project" value="InterPro"/>
</dbReference>
<dbReference type="InterPro" id="IPR006139">
    <property type="entry name" value="D-isomer_2_OHA_DH_cat_dom"/>
</dbReference>
<dbReference type="InterPro" id="IPR036291">
    <property type="entry name" value="NAD(P)-bd_dom_sf"/>
</dbReference>
<keyword evidence="2 3" id="KW-0560">Oxidoreductase</keyword>
<dbReference type="SUPFAM" id="SSF51735">
    <property type="entry name" value="NAD(P)-binding Rossmann-fold domains"/>
    <property type="match status" value="1"/>
</dbReference>
<dbReference type="FunFam" id="3.40.50.720:FF:000462">
    <property type="entry name" value="Glyoxylate reductase (NADP+)"/>
    <property type="match status" value="1"/>
</dbReference>
<dbReference type="Pfam" id="PF00389">
    <property type="entry name" value="2-Hacid_dh"/>
    <property type="match status" value="1"/>
</dbReference>
<dbReference type="PANTHER" id="PTHR10996:SF283">
    <property type="entry name" value="GLYOXYLATE_HYDROXYPYRUVATE REDUCTASE B"/>
    <property type="match status" value="1"/>
</dbReference>
<dbReference type="RefSeq" id="WP_042535186.1">
    <property type="nucleotide sequence ID" value="NZ_JXTG01000007.1"/>
</dbReference>
<sequence>MGRPYVFITRKLPDDIVAPLYDKYDVNMWPHEHLVVPRDVLLQEASRAEALITMLSDRIDEELLKQSPKLRVVANVAVGYDNIDVEAATKRGIIVCNTPDVLTETTADLTFALLLATARRLIEAAEFIKEGKWKSWSPLLLAGTDVHHKTIGIVGMGKIGQAVAHRAKGFHMRVLYYNRSRNMEAERTLGAMYCSFDELLEQADFVVCLAPLTNETYQLFNREAFMKMKRSAMFINAGRGAVVDEEALYDALINRHIAGAGLDVFAQEPIRSDHPLLQLPNVVALPHIGSATKETRYAMMQLCCRNVIAVLEGKKPYTPVQSQ</sequence>
<evidence type="ECO:0000313" key="6">
    <source>
        <dbReference type="EMBL" id="KIP21198.1"/>
    </source>
</evidence>
<comment type="caution">
    <text evidence="6">The sequence shown here is derived from an EMBL/GenBank/DDBJ whole genome shotgun (WGS) entry which is preliminary data.</text>
</comment>
<dbReference type="Pfam" id="PF02826">
    <property type="entry name" value="2-Hacid_dh_C"/>
    <property type="match status" value="1"/>
</dbReference>
<dbReference type="PROSITE" id="PS00065">
    <property type="entry name" value="D_2_HYDROXYACID_DH_1"/>
    <property type="match status" value="1"/>
</dbReference>
<keyword evidence="7" id="KW-1185">Reference proteome</keyword>
<keyword evidence="6" id="KW-0670">Pyruvate</keyword>
<feature type="domain" description="D-isomer specific 2-hydroxyacid dehydrogenase catalytic" evidence="4">
    <location>
        <begin position="6"/>
        <end position="320"/>
    </location>
</feature>